<keyword evidence="2" id="KW-0813">Transport</keyword>
<evidence type="ECO:0000256" key="8">
    <source>
        <dbReference type="ARBA" id="ARBA00023214"/>
    </source>
</evidence>
<keyword evidence="5" id="KW-0406">Ion transport</keyword>
<feature type="transmembrane region" description="Helical" evidence="11">
    <location>
        <begin position="51"/>
        <end position="78"/>
    </location>
</feature>
<dbReference type="GO" id="GO:0034707">
    <property type="term" value="C:chloride channel complex"/>
    <property type="evidence" value="ECO:0007669"/>
    <property type="project" value="UniProtKB-KW"/>
</dbReference>
<dbReference type="PROSITE" id="PS51371">
    <property type="entry name" value="CBS"/>
    <property type="match status" value="1"/>
</dbReference>
<evidence type="ECO:0000256" key="2">
    <source>
        <dbReference type="ARBA" id="ARBA00022448"/>
    </source>
</evidence>
<gene>
    <name evidence="13" type="ORF">Llan_2584</name>
</gene>
<feature type="domain" description="CBS" evidence="12">
    <location>
        <begin position="345"/>
        <end position="402"/>
    </location>
</feature>
<reference evidence="13 14" key="1">
    <citation type="submission" date="2015-11" db="EMBL/GenBank/DDBJ databases">
        <title>Genomic analysis of 38 Legionella species identifies large and diverse effector repertoires.</title>
        <authorList>
            <person name="Burstein D."/>
            <person name="Amaro F."/>
            <person name="Zusman T."/>
            <person name="Lifshitz Z."/>
            <person name="Cohen O."/>
            <person name="Gilbert J.A."/>
            <person name="Pupko T."/>
            <person name="Shuman H.A."/>
            <person name="Segal G."/>
        </authorList>
    </citation>
    <scope>NUCLEOTIDE SEQUENCE [LARGE SCALE GENOMIC DNA]</scope>
    <source>
        <strain evidence="13 14">ATCC 49751</strain>
    </source>
</reference>
<feature type="transmembrane region" description="Helical" evidence="11">
    <location>
        <begin position="200"/>
        <end position="220"/>
    </location>
</feature>
<dbReference type="PRINTS" id="PR00762">
    <property type="entry name" value="CLCHANNEL"/>
</dbReference>
<evidence type="ECO:0000256" key="9">
    <source>
        <dbReference type="ARBA" id="ARBA00023303"/>
    </source>
</evidence>
<feature type="transmembrane region" description="Helical" evidence="11">
    <location>
        <begin position="260"/>
        <end position="284"/>
    </location>
</feature>
<dbReference type="PATRIC" id="fig|45067.4.peg.2716"/>
<feature type="transmembrane region" description="Helical" evidence="11">
    <location>
        <begin position="125"/>
        <end position="145"/>
    </location>
</feature>
<evidence type="ECO:0000256" key="5">
    <source>
        <dbReference type="ARBA" id="ARBA00023065"/>
    </source>
</evidence>
<dbReference type="Proteomes" id="UP000054869">
    <property type="component" value="Unassembled WGS sequence"/>
</dbReference>
<dbReference type="InterPro" id="IPR014743">
    <property type="entry name" value="Cl-channel_core"/>
</dbReference>
<feature type="transmembrane region" description="Helical" evidence="11">
    <location>
        <begin position="90"/>
        <end position="113"/>
    </location>
</feature>
<dbReference type="Gene3D" id="1.10.3080.10">
    <property type="entry name" value="Clc chloride channel"/>
    <property type="match status" value="1"/>
</dbReference>
<evidence type="ECO:0000256" key="3">
    <source>
        <dbReference type="ARBA" id="ARBA00022692"/>
    </source>
</evidence>
<dbReference type="InterPro" id="IPR000644">
    <property type="entry name" value="CBS_dom"/>
</dbReference>
<keyword evidence="10" id="KW-0129">CBS domain</keyword>
<dbReference type="CDD" id="cd00400">
    <property type="entry name" value="Voltage_gated_ClC"/>
    <property type="match status" value="1"/>
</dbReference>
<dbReference type="STRING" id="45067.Llan_2584"/>
<dbReference type="InterPro" id="IPR046342">
    <property type="entry name" value="CBS_dom_sf"/>
</dbReference>
<feature type="transmembrane region" description="Helical" evidence="11">
    <location>
        <begin position="291"/>
        <end position="311"/>
    </location>
</feature>
<evidence type="ECO:0000256" key="1">
    <source>
        <dbReference type="ARBA" id="ARBA00004141"/>
    </source>
</evidence>
<dbReference type="Gene3D" id="3.10.580.10">
    <property type="entry name" value="CBS-domain"/>
    <property type="match status" value="1"/>
</dbReference>
<keyword evidence="3 11" id="KW-0812">Transmembrane</keyword>
<name>A0A0W0V778_9GAMM</name>
<comment type="subcellular location">
    <subcellularLocation>
        <location evidence="1">Membrane</location>
        <topology evidence="1">Multi-pass membrane protein</topology>
    </subcellularLocation>
</comment>
<dbReference type="Pfam" id="PF00654">
    <property type="entry name" value="Voltage_CLC"/>
    <property type="match status" value="1"/>
</dbReference>
<evidence type="ECO:0000313" key="14">
    <source>
        <dbReference type="Proteomes" id="UP000054869"/>
    </source>
</evidence>
<protein>
    <submittedName>
        <fullName evidence="13">Chloride channel protein</fullName>
    </submittedName>
</protein>
<dbReference type="Pfam" id="PF00571">
    <property type="entry name" value="CBS"/>
    <property type="match status" value="1"/>
</dbReference>
<accession>A0A0W0V778</accession>
<dbReference type="eggNOG" id="COG0038">
    <property type="taxonomic scope" value="Bacteria"/>
</dbReference>
<keyword evidence="9" id="KW-0407">Ion channel</keyword>
<evidence type="ECO:0000259" key="12">
    <source>
        <dbReference type="PROSITE" id="PS51371"/>
    </source>
</evidence>
<feature type="transmembrane region" description="Helical" evidence="11">
    <location>
        <begin position="227"/>
        <end position="248"/>
    </location>
</feature>
<dbReference type="InterPro" id="IPR050368">
    <property type="entry name" value="ClC-type_chloride_channel"/>
</dbReference>
<keyword evidence="14" id="KW-1185">Reference proteome</keyword>
<evidence type="ECO:0000256" key="4">
    <source>
        <dbReference type="ARBA" id="ARBA00022989"/>
    </source>
</evidence>
<organism evidence="13 14">
    <name type="scientific">Legionella lansingensis</name>
    <dbReference type="NCBI Taxonomy" id="45067"/>
    <lineage>
        <taxon>Bacteria</taxon>
        <taxon>Pseudomonadati</taxon>
        <taxon>Pseudomonadota</taxon>
        <taxon>Gammaproteobacteria</taxon>
        <taxon>Legionellales</taxon>
        <taxon>Legionellaceae</taxon>
        <taxon>Legionella</taxon>
    </lineage>
</organism>
<dbReference type="GO" id="GO:0005254">
    <property type="term" value="F:chloride channel activity"/>
    <property type="evidence" value="ECO:0007669"/>
    <property type="project" value="UniProtKB-KW"/>
</dbReference>
<keyword evidence="7" id="KW-0869">Chloride channel</keyword>
<dbReference type="InterPro" id="IPR001807">
    <property type="entry name" value="ClC"/>
</dbReference>
<dbReference type="SMART" id="SM00116">
    <property type="entry name" value="CBS"/>
    <property type="match status" value="2"/>
</dbReference>
<dbReference type="PANTHER" id="PTHR43427">
    <property type="entry name" value="CHLORIDE CHANNEL PROTEIN CLC-E"/>
    <property type="match status" value="1"/>
</dbReference>
<dbReference type="SUPFAM" id="SSF54631">
    <property type="entry name" value="CBS-domain pair"/>
    <property type="match status" value="1"/>
</dbReference>
<dbReference type="EMBL" id="LNYI01000064">
    <property type="protein sequence ID" value="KTD15996.1"/>
    <property type="molecule type" value="Genomic_DNA"/>
</dbReference>
<evidence type="ECO:0000313" key="13">
    <source>
        <dbReference type="EMBL" id="KTD15996.1"/>
    </source>
</evidence>
<keyword evidence="4 11" id="KW-1133">Transmembrane helix</keyword>
<keyword evidence="8" id="KW-0868">Chloride</keyword>
<sequence>MSLVDSLILVGLSIVSITIGGSVGFEAAMTQLGAGILSFIGQRLQLERRELRILVACGTGAGLTAIFGAPLGGTFYALELVVGGYAMRALLPTLLASAMSSHVIYMVIGYQPIFLASDIGPPALWHFPLAIVTGITAALIGIMVMRGTTRFERSLNYAHVSVMAKPIVGGLILGLISLKVPEVMGPGHNSINEILAGHNSFVIIAIILFAKIAASIACVGSGFRGGLFSASLLLGAALGYLVHGLFIVPLLGPGIPFDLAVVAGMAGVATSIIGTPIAIVLLVIETAGLQTGVVTTAITVIIASHLTRYWFGYSFSTWRFHIRGNDLFGPRDIGRLRELTFNDLPLNNPPRVLIDTSISSAVKKTSETDLNMIAVEEKNGRFVGLVTDHELLDVLATPTMPLALCNLAKKPAFCVYVTEPLMKYIEKIGESSAGEIAVLDANDRLIGLASEAAVLHRYLTEILAADRDDAIQIINI</sequence>
<dbReference type="PANTHER" id="PTHR43427:SF6">
    <property type="entry name" value="CHLORIDE CHANNEL PROTEIN CLC-E"/>
    <property type="match status" value="1"/>
</dbReference>
<feature type="transmembrane region" description="Helical" evidence="11">
    <location>
        <begin position="157"/>
        <end position="180"/>
    </location>
</feature>
<evidence type="ECO:0000256" key="6">
    <source>
        <dbReference type="ARBA" id="ARBA00023136"/>
    </source>
</evidence>
<comment type="caution">
    <text evidence="13">The sequence shown here is derived from an EMBL/GenBank/DDBJ whole genome shotgun (WGS) entry which is preliminary data.</text>
</comment>
<dbReference type="SUPFAM" id="SSF81340">
    <property type="entry name" value="Clc chloride channel"/>
    <property type="match status" value="1"/>
</dbReference>
<evidence type="ECO:0000256" key="7">
    <source>
        <dbReference type="ARBA" id="ARBA00023173"/>
    </source>
</evidence>
<dbReference type="CDD" id="cd02205">
    <property type="entry name" value="CBS_pair_SF"/>
    <property type="match status" value="1"/>
</dbReference>
<proteinExistence type="predicted"/>
<evidence type="ECO:0000256" key="10">
    <source>
        <dbReference type="PROSITE-ProRule" id="PRU00703"/>
    </source>
</evidence>
<dbReference type="AlphaFoldDB" id="A0A0W0V778"/>
<evidence type="ECO:0000256" key="11">
    <source>
        <dbReference type="SAM" id="Phobius"/>
    </source>
</evidence>
<keyword evidence="6 11" id="KW-0472">Membrane</keyword>